<dbReference type="GO" id="GO:0016740">
    <property type="term" value="F:transferase activity"/>
    <property type="evidence" value="ECO:0007669"/>
    <property type="project" value="UniProtKB-ARBA"/>
</dbReference>
<dbReference type="Proteomes" id="UP001205843">
    <property type="component" value="Unassembled WGS sequence"/>
</dbReference>
<evidence type="ECO:0000256" key="2">
    <source>
        <dbReference type="ARBA" id="ARBA00022692"/>
    </source>
</evidence>
<evidence type="ECO:0000313" key="7">
    <source>
        <dbReference type="Proteomes" id="UP001205843"/>
    </source>
</evidence>
<organism evidence="6 7">
    <name type="scientific">Natronocella acetinitrilica</name>
    <dbReference type="NCBI Taxonomy" id="414046"/>
    <lineage>
        <taxon>Bacteria</taxon>
        <taxon>Pseudomonadati</taxon>
        <taxon>Pseudomonadota</taxon>
        <taxon>Gammaproteobacteria</taxon>
        <taxon>Chromatiales</taxon>
        <taxon>Ectothiorhodospiraceae</taxon>
        <taxon>Natronocella</taxon>
    </lineage>
</organism>
<reference evidence="6" key="1">
    <citation type="submission" date="2022-03" db="EMBL/GenBank/DDBJ databases">
        <title>Genomic Encyclopedia of Type Strains, Phase III (KMG-III): the genomes of soil and plant-associated and newly described type strains.</title>
        <authorList>
            <person name="Whitman W."/>
        </authorList>
    </citation>
    <scope>NUCLEOTIDE SEQUENCE</scope>
    <source>
        <strain evidence="6">ANL 6-2</strain>
    </source>
</reference>
<evidence type="ECO:0000256" key="3">
    <source>
        <dbReference type="ARBA" id="ARBA00022989"/>
    </source>
</evidence>
<evidence type="ECO:0000256" key="1">
    <source>
        <dbReference type="ARBA" id="ARBA00004127"/>
    </source>
</evidence>
<accession>A0AAE3KCN2</accession>
<protein>
    <submittedName>
        <fullName evidence="6">Protein-S-isoprenylcysteine O-methyltransferase Ste14</fullName>
    </submittedName>
</protein>
<evidence type="ECO:0000313" key="6">
    <source>
        <dbReference type="EMBL" id="MCP1677105.1"/>
    </source>
</evidence>
<dbReference type="PANTHER" id="PTHR12714">
    <property type="entry name" value="PROTEIN-S ISOPRENYLCYSTEINE O-METHYLTRANSFERASE"/>
    <property type="match status" value="1"/>
</dbReference>
<name>A0AAE3KCN2_9GAMM</name>
<keyword evidence="4 5" id="KW-0472">Membrane</keyword>
<keyword evidence="7" id="KW-1185">Reference proteome</keyword>
<feature type="transmembrane region" description="Helical" evidence="5">
    <location>
        <begin position="37"/>
        <end position="58"/>
    </location>
</feature>
<keyword evidence="2 5" id="KW-0812">Transmembrane</keyword>
<evidence type="ECO:0000256" key="4">
    <source>
        <dbReference type="ARBA" id="ARBA00023136"/>
    </source>
</evidence>
<sequence length="150" mass="16694">MRLLIPPPVILAIAALLMWLVARLFDGLNAAFPLQQTLVLLLVALGVGLMAASAHAFYRARTTINPMTPDKASALITSGVYRLSRNPIYLADALLLAAFAVWLGNGLCVPILAGFIWYIDRFQIRVEEHALVNRFGAEYQAYREAVRRWI</sequence>
<feature type="transmembrane region" description="Helical" evidence="5">
    <location>
        <begin position="6"/>
        <end position="25"/>
    </location>
</feature>
<dbReference type="EMBL" id="JALJXV010000013">
    <property type="protein sequence ID" value="MCP1677105.1"/>
    <property type="molecule type" value="Genomic_DNA"/>
</dbReference>
<dbReference type="AlphaFoldDB" id="A0AAE3KCN2"/>
<dbReference type="InterPro" id="IPR007318">
    <property type="entry name" value="Phopholipid_MeTrfase"/>
</dbReference>
<dbReference type="GO" id="GO:0012505">
    <property type="term" value="C:endomembrane system"/>
    <property type="evidence" value="ECO:0007669"/>
    <property type="project" value="UniProtKB-SubCell"/>
</dbReference>
<evidence type="ECO:0000256" key="5">
    <source>
        <dbReference type="SAM" id="Phobius"/>
    </source>
</evidence>
<dbReference type="Pfam" id="PF04191">
    <property type="entry name" value="PEMT"/>
    <property type="match status" value="1"/>
</dbReference>
<feature type="transmembrane region" description="Helical" evidence="5">
    <location>
        <begin position="93"/>
        <end position="119"/>
    </location>
</feature>
<comment type="subcellular location">
    <subcellularLocation>
        <location evidence="1">Endomembrane system</location>
        <topology evidence="1">Multi-pass membrane protein</topology>
    </subcellularLocation>
</comment>
<proteinExistence type="predicted"/>
<dbReference type="PANTHER" id="PTHR12714:SF24">
    <property type="entry name" value="SLR1182 PROTEIN"/>
    <property type="match status" value="1"/>
</dbReference>
<comment type="caution">
    <text evidence="6">The sequence shown here is derived from an EMBL/GenBank/DDBJ whole genome shotgun (WGS) entry which is preliminary data.</text>
</comment>
<dbReference type="Gene3D" id="1.20.120.1630">
    <property type="match status" value="1"/>
</dbReference>
<dbReference type="RefSeq" id="WP_253485198.1">
    <property type="nucleotide sequence ID" value="NZ_JALJXV010000013.1"/>
</dbReference>
<gene>
    <name evidence="6" type="ORF">J2T57_004279</name>
</gene>
<keyword evidence="3 5" id="KW-1133">Transmembrane helix</keyword>